<sequence>MSLPGSRFIRPDAVVKISRQCYSSIPEEINRFLAEIVVTGGNDSKAKKNALLAKRIPPSSLSPQRKLAKEVLGSSKLQSLSNVCVSLPNNNHDNYGKWNLNKTLSKMVFASGQTANYKPTKYTESLKVAKEVEMNVNTCPRLLHNELAHVFREVDVSEKPVTILTVTSIKLKNGNYYETDADFAAKLLDRTQLYPMFVEVASTVCKRLNKMGYWANFIDPVTGRPNEGRFAPISKVASKYKQIGFEIGKIGSCTVTRNVNWKEQFLGAIFTDAPCNCEALHQAIFNP</sequence>
<dbReference type="Pfam" id="PF10229">
    <property type="entry name" value="MMADHC"/>
    <property type="match status" value="1"/>
</dbReference>
<accession>A0A915DTH7</accession>
<protein>
    <submittedName>
        <fullName evidence="2">Uncharacterized protein</fullName>
    </submittedName>
</protein>
<dbReference type="AlphaFoldDB" id="A0A915DTH7"/>
<dbReference type="InterPro" id="IPR019362">
    <property type="entry name" value="MMADHC"/>
</dbReference>
<reference evidence="2" key="1">
    <citation type="submission" date="2022-11" db="UniProtKB">
        <authorList>
            <consortium name="WormBaseParasite"/>
        </authorList>
    </citation>
    <scope>IDENTIFICATION</scope>
</reference>
<dbReference type="WBParaSite" id="jg23490">
    <property type="protein sequence ID" value="jg23490"/>
    <property type="gene ID" value="jg23490"/>
</dbReference>
<proteinExistence type="predicted"/>
<organism evidence="1 2">
    <name type="scientific">Ditylenchus dipsaci</name>
    <dbReference type="NCBI Taxonomy" id="166011"/>
    <lineage>
        <taxon>Eukaryota</taxon>
        <taxon>Metazoa</taxon>
        <taxon>Ecdysozoa</taxon>
        <taxon>Nematoda</taxon>
        <taxon>Chromadorea</taxon>
        <taxon>Rhabditida</taxon>
        <taxon>Tylenchina</taxon>
        <taxon>Tylenchomorpha</taxon>
        <taxon>Sphaerularioidea</taxon>
        <taxon>Anguinidae</taxon>
        <taxon>Anguininae</taxon>
        <taxon>Ditylenchus</taxon>
    </lineage>
</organism>
<evidence type="ECO:0000313" key="1">
    <source>
        <dbReference type="Proteomes" id="UP000887574"/>
    </source>
</evidence>
<dbReference type="PANTHER" id="PTHR13192:SF3">
    <property type="entry name" value="COBALAMIN TRAFFICKING PROTEIN CBLD"/>
    <property type="match status" value="1"/>
</dbReference>
<evidence type="ECO:0000313" key="2">
    <source>
        <dbReference type="WBParaSite" id="jg23490"/>
    </source>
</evidence>
<dbReference type="Proteomes" id="UP000887574">
    <property type="component" value="Unplaced"/>
</dbReference>
<keyword evidence="1" id="KW-1185">Reference proteome</keyword>
<dbReference type="GO" id="GO:0009235">
    <property type="term" value="P:cobalamin metabolic process"/>
    <property type="evidence" value="ECO:0007669"/>
    <property type="project" value="InterPro"/>
</dbReference>
<dbReference type="PANTHER" id="PTHR13192">
    <property type="entry name" value="MY011 PROTEIN"/>
    <property type="match status" value="1"/>
</dbReference>
<name>A0A915DTH7_9BILA</name>